<dbReference type="InterPro" id="IPR025526">
    <property type="entry name" value="DsrC-like_dom_sf"/>
</dbReference>
<dbReference type="AlphaFoldDB" id="A0A9X0WCI8"/>
<keyword evidence="2" id="KW-0963">Cytoplasm</keyword>
<protein>
    <recommendedName>
        <fullName evidence="3">Sulfurtransferase</fullName>
        <ecNumber evidence="3">2.8.1.-</ecNumber>
    </recommendedName>
</protein>
<gene>
    <name evidence="5" type="ORF">CKO42_22130</name>
</gene>
<sequence>MAETMRDIMNPGATTHDPRFPQAPADWSPADAEQQASSEGLTLSDDIWEVVRALQTFFAKDEQPNTRALHDALDEHFHDRGGLKHLYELLPGGPVAQGCRLAGLKPPAGAVDASFGSVK</sequence>
<dbReference type="EC" id="2.8.1.-" evidence="3"/>
<comment type="subcellular location">
    <subcellularLocation>
        <location evidence="1">Cytoplasm</location>
    </subcellularLocation>
</comment>
<evidence type="ECO:0000256" key="1">
    <source>
        <dbReference type="ARBA" id="ARBA00004496"/>
    </source>
</evidence>
<proteinExistence type="inferred from homology"/>
<feature type="region of interest" description="Disordered" evidence="4">
    <location>
        <begin position="1"/>
        <end position="41"/>
    </location>
</feature>
<evidence type="ECO:0000313" key="6">
    <source>
        <dbReference type="Proteomes" id="UP001138768"/>
    </source>
</evidence>
<dbReference type="InterPro" id="IPR042072">
    <property type="entry name" value="DsrC-like_C"/>
</dbReference>
<dbReference type="PIRSF" id="PIRSF006223">
    <property type="entry name" value="DsrC_TusE"/>
    <property type="match status" value="1"/>
</dbReference>
<dbReference type="GO" id="GO:0005737">
    <property type="term" value="C:cytoplasm"/>
    <property type="evidence" value="ECO:0007669"/>
    <property type="project" value="UniProtKB-SubCell"/>
</dbReference>
<comment type="caution">
    <text evidence="5">The sequence shown here is derived from an EMBL/GenBank/DDBJ whole genome shotgun (WGS) entry which is preliminary data.</text>
</comment>
<evidence type="ECO:0000256" key="3">
    <source>
        <dbReference type="PIRNR" id="PIRNR006223"/>
    </source>
</evidence>
<dbReference type="Proteomes" id="UP001138768">
    <property type="component" value="Unassembled WGS sequence"/>
</dbReference>
<keyword evidence="3" id="KW-0808">Transferase</keyword>
<dbReference type="PANTHER" id="PTHR37010:SF1">
    <property type="entry name" value="SULFURTRANSFERASE TUSE"/>
    <property type="match status" value="1"/>
</dbReference>
<accession>A0A9X0WCI8</accession>
<dbReference type="SUPFAM" id="SSF69721">
    <property type="entry name" value="DsrC, the gamma subunit of dissimilatory sulfite reductase"/>
    <property type="match status" value="1"/>
</dbReference>
<comment type="similarity">
    <text evidence="3">Belongs to the dsrC/tusE family.</text>
</comment>
<name>A0A9X0WCI8_9GAMM</name>
<dbReference type="Gene3D" id="1.10.10.370">
    <property type="entry name" value="DsrC-like protein, C-terminal domain"/>
    <property type="match status" value="1"/>
</dbReference>
<dbReference type="GO" id="GO:0016740">
    <property type="term" value="F:transferase activity"/>
    <property type="evidence" value="ECO:0007669"/>
    <property type="project" value="UniProtKB-KW"/>
</dbReference>
<dbReference type="GO" id="GO:0097163">
    <property type="term" value="F:sulfur carrier activity"/>
    <property type="evidence" value="ECO:0007669"/>
    <property type="project" value="TreeGrafter"/>
</dbReference>
<evidence type="ECO:0000256" key="2">
    <source>
        <dbReference type="ARBA" id="ARBA00022490"/>
    </source>
</evidence>
<comment type="function">
    <text evidence="3">Part of a sulfur-relay system.</text>
</comment>
<keyword evidence="6" id="KW-1185">Reference proteome</keyword>
<dbReference type="GO" id="GO:0002143">
    <property type="term" value="P:tRNA wobble position uridine thiolation"/>
    <property type="evidence" value="ECO:0007669"/>
    <property type="project" value="TreeGrafter"/>
</dbReference>
<reference evidence="5 6" key="1">
    <citation type="journal article" date="2020" name="Microorganisms">
        <title>Osmotic Adaptation and Compatible Solute Biosynthesis of Phototrophic Bacteria as Revealed from Genome Analyses.</title>
        <authorList>
            <person name="Imhoff J.F."/>
            <person name="Rahn T."/>
            <person name="Kunzel S."/>
            <person name="Keller A."/>
            <person name="Neulinger S.C."/>
        </authorList>
    </citation>
    <scope>NUCLEOTIDE SEQUENCE [LARGE SCALE GENOMIC DNA]</scope>
    <source>
        <strain evidence="5 6">DSM 25653</strain>
    </source>
</reference>
<dbReference type="Pfam" id="PF04358">
    <property type="entry name" value="DsrC"/>
    <property type="match status" value="1"/>
</dbReference>
<dbReference type="NCBIfam" id="TIGR03342">
    <property type="entry name" value="dsrC_tusE_dsvC"/>
    <property type="match status" value="1"/>
</dbReference>
<dbReference type="InterPro" id="IPR007453">
    <property type="entry name" value="DsrC/TusE"/>
</dbReference>
<dbReference type="RefSeq" id="WP_200249182.1">
    <property type="nucleotide sequence ID" value="NZ_NRRY01000057.1"/>
</dbReference>
<dbReference type="EMBL" id="NRRY01000057">
    <property type="protein sequence ID" value="MBK1621070.1"/>
    <property type="molecule type" value="Genomic_DNA"/>
</dbReference>
<organism evidence="5 6">
    <name type="scientific">Lamprobacter modestohalophilus</name>
    <dbReference type="NCBI Taxonomy" id="1064514"/>
    <lineage>
        <taxon>Bacteria</taxon>
        <taxon>Pseudomonadati</taxon>
        <taxon>Pseudomonadota</taxon>
        <taxon>Gammaproteobacteria</taxon>
        <taxon>Chromatiales</taxon>
        <taxon>Chromatiaceae</taxon>
        <taxon>Lamprobacter</taxon>
    </lineage>
</organism>
<evidence type="ECO:0000256" key="4">
    <source>
        <dbReference type="SAM" id="MobiDB-lite"/>
    </source>
</evidence>
<dbReference type="PANTHER" id="PTHR37010">
    <property type="entry name" value="SULFURTRANSFERASE TUSE"/>
    <property type="match status" value="1"/>
</dbReference>
<evidence type="ECO:0000313" key="5">
    <source>
        <dbReference type="EMBL" id="MBK1621070.1"/>
    </source>
</evidence>